<proteinExistence type="inferred from homology"/>
<dbReference type="PANTHER" id="PTHR43630:SF1">
    <property type="entry name" value="POLY-BETA-1,6-N-ACETYL-D-GLUCOSAMINE SYNTHASE"/>
    <property type="match status" value="1"/>
</dbReference>
<keyword evidence="2" id="KW-0328">Glycosyltransferase</keyword>
<dbReference type="InterPro" id="IPR029044">
    <property type="entry name" value="Nucleotide-diphossugar_trans"/>
</dbReference>
<keyword evidence="4" id="KW-0472">Membrane</keyword>
<evidence type="ECO:0000259" key="5">
    <source>
        <dbReference type="Pfam" id="PF00535"/>
    </source>
</evidence>
<evidence type="ECO:0000313" key="6">
    <source>
        <dbReference type="EMBL" id="OAP43846.1"/>
    </source>
</evidence>
<dbReference type="InterPro" id="IPR001173">
    <property type="entry name" value="Glyco_trans_2-like"/>
</dbReference>
<evidence type="ECO:0000256" key="1">
    <source>
        <dbReference type="ARBA" id="ARBA00006739"/>
    </source>
</evidence>
<keyword evidence="4" id="KW-1133">Transmembrane helix</keyword>
<keyword evidence="7" id="KW-1185">Reference proteome</keyword>
<keyword evidence="3 6" id="KW-0808">Transferase</keyword>
<comment type="similarity">
    <text evidence="1">Belongs to the glycosyltransferase 2 family.</text>
</comment>
<dbReference type="AlphaFoldDB" id="A0A178Y8T4"/>
<evidence type="ECO:0000256" key="4">
    <source>
        <dbReference type="SAM" id="Phobius"/>
    </source>
</evidence>
<gene>
    <name evidence="6" type="ORF">ATB98_08155</name>
</gene>
<dbReference type="Gene3D" id="3.90.550.10">
    <property type="entry name" value="Spore Coat Polysaccharide Biosynthesis Protein SpsA, Chain A"/>
    <property type="match status" value="1"/>
</dbReference>
<feature type="domain" description="Glycosyltransferase 2-like" evidence="5">
    <location>
        <begin position="4"/>
        <end position="119"/>
    </location>
</feature>
<comment type="caution">
    <text evidence="6">The sequence shown here is derived from an EMBL/GenBank/DDBJ whole genome shotgun (WGS) entry which is preliminary data.</text>
</comment>
<protein>
    <submittedName>
        <fullName evidence="6">Glycosyl transferase</fullName>
    </submittedName>
</protein>
<sequence length="332" mass="36863">MTVSVIIKTLNEEKRIAATIESALAALEGKGGEVIVADSGSSDRTVEIASQYPVVIAQIAPPALPSCGIGPQLGFQYSRCDHICLIDGDMLLDAAFLDAALKLLADNPSLGGVTGHVEEMHVSNLEFARRVRRNAPENRAGPIDRMNGGGLYRRSAIEAVGYLSDRNLHGYEEFELGIRLRSAGWGLYRLDRRFVQHFGHTVNSYRLLVRRWKSKYLYGIGELLRASLGKPYFRQVLKELPELKLWALVYLWWLLSLALILFLSDKLMAFAAVGAIFAGVLLLVSLKKRSFSMGLYTVVAWFFHAAALPVGLLRRRRRPSDPVESRLLGKPA</sequence>
<evidence type="ECO:0000256" key="3">
    <source>
        <dbReference type="ARBA" id="ARBA00022679"/>
    </source>
</evidence>
<dbReference type="STRING" id="36856.ATB98_08155"/>
<dbReference type="EMBL" id="LNQB01000076">
    <property type="protein sequence ID" value="OAP43846.1"/>
    <property type="molecule type" value="Genomic_DNA"/>
</dbReference>
<dbReference type="GO" id="GO:0016757">
    <property type="term" value="F:glycosyltransferase activity"/>
    <property type="evidence" value="ECO:0007669"/>
    <property type="project" value="UniProtKB-KW"/>
</dbReference>
<feature type="transmembrane region" description="Helical" evidence="4">
    <location>
        <begin position="270"/>
        <end position="287"/>
    </location>
</feature>
<dbReference type="RefSeq" id="WP_066875762.1">
    <property type="nucleotide sequence ID" value="NZ_LNQB01000076.1"/>
</dbReference>
<dbReference type="OrthoDB" id="8416156at2"/>
<accession>A0A178Y8T4</accession>
<feature type="transmembrane region" description="Helical" evidence="4">
    <location>
        <begin position="245"/>
        <end position="263"/>
    </location>
</feature>
<organism evidence="6 7">
    <name type="scientific">Sinorhizobium saheli</name>
    <dbReference type="NCBI Taxonomy" id="36856"/>
    <lineage>
        <taxon>Bacteria</taxon>
        <taxon>Pseudomonadati</taxon>
        <taxon>Pseudomonadota</taxon>
        <taxon>Alphaproteobacteria</taxon>
        <taxon>Hyphomicrobiales</taxon>
        <taxon>Rhizobiaceae</taxon>
        <taxon>Sinorhizobium/Ensifer group</taxon>
        <taxon>Sinorhizobium</taxon>
    </lineage>
</organism>
<evidence type="ECO:0000256" key="2">
    <source>
        <dbReference type="ARBA" id="ARBA00022676"/>
    </source>
</evidence>
<name>A0A178Y8T4_SINSA</name>
<dbReference type="Pfam" id="PF00535">
    <property type="entry name" value="Glycos_transf_2"/>
    <property type="match status" value="1"/>
</dbReference>
<dbReference type="PANTHER" id="PTHR43630">
    <property type="entry name" value="POLY-BETA-1,6-N-ACETYL-D-GLUCOSAMINE SYNTHASE"/>
    <property type="match status" value="1"/>
</dbReference>
<dbReference type="SUPFAM" id="SSF53448">
    <property type="entry name" value="Nucleotide-diphospho-sugar transferases"/>
    <property type="match status" value="1"/>
</dbReference>
<reference evidence="6 7" key="1">
    <citation type="submission" date="2015-11" db="EMBL/GenBank/DDBJ databases">
        <title>Ensifer anhuiense sp. nov., an effective nitrogen fixation bacterium with Glycine soja.</title>
        <authorList>
            <person name="Yan H."/>
            <person name="Chen W."/>
        </authorList>
    </citation>
    <scope>NUCLEOTIDE SEQUENCE [LARGE SCALE GENOMIC DNA]</scope>
    <source>
        <strain evidence="6 7">LMG 7837</strain>
    </source>
</reference>
<keyword evidence="4" id="KW-0812">Transmembrane</keyword>
<evidence type="ECO:0000313" key="7">
    <source>
        <dbReference type="Proteomes" id="UP000078507"/>
    </source>
</evidence>
<feature type="transmembrane region" description="Helical" evidence="4">
    <location>
        <begin position="293"/>
        <end position="313"/>
    </location>
</feature>
<dbReference type="Proteomes" id="UP000078507">
    <property type="component" value="Unassembled WGS sequence"/>
</dbReference>